<protein>
    <recommendedName>
        <fullName evidence="3">Transposase</fullName>
    </recommendedName>
</protein>
<dbReference type="RefSeq" id="WP_425345444.1">
    <property type="nucleotide sequence ID" value="NZ_JBGUBD010000005.1"/>
</dbReference>
<dbReference type="Proteomes" id="UP001575105">
    <property type="component" value="Unassembled WGS sequence"/>
</dbReference>
<gene>
    <name evidence="1" type="ORF">ACERK3_09440</name>
</gene>
<reference evidence="1 2" key="1">
    <citation type="submission" date="2024-08" db="EMBL/GenBank/DDBJ databases">
        <title>Whole-genome sequencing of halo(alkali)philic microorganisms from hypersaline lakes.</title>
        <authorList>
            <person name="Sorokin D.Y."/>
            <person name="Merkel A.Y."/>
            <person name="Messina E."/>
            <person name="Yakimov M."/>
        </authorList>
    </citation>
    <scope>NUCLEOTIDE SEQUENCE [LARGE SCALE GENOMIC DNA]</scope>
    <source>
        <strain evidence="1 2">AB-hyl4</strain>
    </source>
</reference>
<name>A0ABV4U6E0_9BACT</name>
<keyword evidence="2" id="KW-1185">Reference proteome</keyword>
<comment type="caution">
    <text evidence="1">The sequence shown here is derived from an EMBL/GenBank/DDBJ whole genome shotgun (WGS) entry which is preliminary data.</text>
</comment>
<proteinExistence type="predicted"/>
<evidence type="ECO:0000313" key="2">
    <source>
        <dbReference type="Proteomes" id="UP001575105"/>
    </source>
</evidence>
<accession>A0ABV4U6E0</accession>
<dbReference type="EMBL" id="JBGUBD010000005">
    <property type="protein sequence ID" value="MFA9478518.1"/>
    <property type="molecule type" value="Genomic_DNA"/>
</dbReference>
<evidence type="ECO:0008006" key="3">
    <source>
        <dbReference type="Google" id="ProtNLM"/>
    </source>
</evidence>
<organism evidence="1 2">
    <name type="scientific">Natronomicrosphaera hydrolytica</name>
    <dbReference type="NCBI Taxonomy" id="3242702"/>
    <lineage>
        <taxon>Bacteria</taxon>
        <taxon>Pseudomonadati</taxon>
        <taxon>Planctomycetota</taxon>
        <taxon>Phycisphaerae</taxon>
        <taxon>Phycisphaerales</taxon>
        <taxon>Phycisphaeraceae</taxon>
        <taxon>Natronomicrosphaera</taxon>
    </lineage>
</organism>
<sequence>MVDTLEKFLAQGVGVGQVVIDGTTVRYDRKQAMDELEYWRRRLARQERRRRRFSTIDLRRV</sequence>
<evidence type="ECO:0000313" key="1">
    <source>
        <dbReference type="EMBL" id="MFA9478518.1"/>
    </source>
</evidence>